<name>A0A6J5QAZ3_9CAUD</name>
<evidence type="ECO:0000313" key="1">
    <source>
        <dbReference type="EMBL" id="CAB4181890.1"/>
    </source>
</evidence>
<dbReference type="Gene3D" id="3.40.50.150">
    <property type="entry name" value="Vaccinia Virus protein VP39"/>
    <property type="match status" value="1"/>
</dbReference>
<sequence>MNYIWSDFNHESEMSQTQIKAKQVNGPDYWPTMRKVFEHDTATLPLSRFRLWASIHNVPLVTTGRVARFLGAAFDAAMKDEKVAYALRENWIGIPESQNTFLKVADDFDTSMQRVQNVAHLAICGFTPEMLQGYKSIVEIGGGYGDMCSVVHDMGFTGEYTIYDFPEVQNVQRYYLEKQDIACNFATEPSELEKADLVIATWSLSEIPIDFRETIMDRIIDSQSWLVMYQAKIFGTIDNEEYFKEKFKDRDPTYMLHNETTADGKNTYMVIK</sequence>
<protein>
    <submittedName>
        <fullName evidence="1">Uncharacterized protein</fullName>
    </submittedName>
</protein>
<organism evidence="1">
    <name type="scientific">uncultured Caudovirales phage</name>
    <dbReference type="NCBI Taxonomy" id="2100421"/>
    <lineage>
        <taxon>Viruses</taxon>
        <taxon>Duplodnaviria</taxon>
        <taxon>Heunggongvirae</taxon>
        <taxon>Uroviricota</taxon>
        <taxon>Caudoviricetes</taxon>
        <taxon>Peduoviridae</taxon>
        <taxon>Maltschvirus</taxon>
        <taxon>Maltschvirus maltsch</taxon>
    </lineage>
</organism>
<gene>
    <name evidence="1" type="ORF">UFOVP1071_76</name>
</gene>
<dbReference type="EMBL" id="LR797022">
    <property type="protein sequence ID" value="CAB4181890.1"/>
    <property type="molecule type" value="Genomic_DNA"/>
</dbReference>
<dbReference type="SUPFAM" id="SSF53335">
    <property type="entry name" value="S-adenosyl-L-methionine-dependent methyltransferases"/>
    <property type="match status" value="1"/>
</dbReference>
<dbReference type="InterPro" id="IPR029063">
    <property type="entry name" value="SAM-dependent_MTases_sf"/>
</dbReference>
<reference evidence="1" key="1">
    <citation type="submission" date="2020-05" db="EMBL/GenBank/DDBJ databases">
        <authorList>
            <person name="Chiriac C."/>
            <person name="Salcher M."/>
            <person name="Ghai R."/>
            <person name="Kavagutti S V."/>
        </authorList>
    </citation>
    <scope>NUCLEOTIDE SEQUENCE</scope>
</reference>
<accession>A0A6J5QAZ3</accession>
<proteinExistence type="predicted"/>